<reference evidence="1 2" key="1">
    <citation type="submission" date="2018-11" db="EMBL/GenBank/DDBJ databases">
        <authorList>
            <consortium name="Pathogen Informatics"/>
        </authorList>
    </citation>
    <scope>NUCLEOTIDE SEQUENCE [LARGE SCALE GENOMIC DNA]</scope>
</reference>
<dbReference type="Proteomes" id="UP000270094">
    <property type="component" value="Unassembled WGS sequence"/>
</dbReference>
<gene>
    <name evidence="1" type="ORF">SVUK_LOCUS1591</name>
</gene>
<evidence type="ECO:0000313" key="2">
    <source>
        <dbReference type="Proteomes" id="UP000270094"/>
    </source>
</evidence>
<proteinExistence type="predicted"/>
<dbReference type="EMBL" id="UYYB01003232">
    <property type="protein sequence ID" value="VDM66593.1"/>
    <property type="molecule type" value="Genomic_DNA"/>
</dbReference>
<accession>A0A3P7IFE1</accession>
<name>A0A3P7IFE1_STRVU</name>
<keyword evidence="2" id="KW-1185">Reference proteome</keyword>
<organism evidence="1 2">
    <name type="scientific">Strongylus vulgaris</name>
    <name type="common">Blood worm</name>
    <dbReference type="NCBI Taxonomy" id="40348"/>
    <lineage>
        <taxon>Eukaryota</taxon>
        <taxon>Metazoa</taxon>
        <taxon>Ecdysozoa</taxon>
        <taxon>Nematoda</taxon>
        <taxon>Chromadorea</taxon>
        <taxon>Rhabditida</taxon>
        <taxon>Rhabditina</taxon>
        <taxon>Rhabditomorpha</taxon>
        <taxon>Strongyloidea</taxon>
        <taxon>Strongylidae</taxon>
        <taxon>Strongylus</taxon>
    </lineage>
</organism>
<dbReference type="AlphaFoldDB" id="A0A3P7IFE1"/>
<protein>
    <submittedName>
        <fullName evidence="1">Uncharacterized protein</fullName>
    </submittedName>
</protein>
<evidence type="ECO:0000313" key="1">
    <source>
        <dbReference type="EMBL" id="VDM66593.1"/>
    </source>
</evidence>
<sequence length="140" mass="15588">MRQGSQNQWHTSGIIAPLLINAIMGTLSKPQMTSVTAYMEMGQAPATIHVHDELVKETVMYLKKLGEKSERASNKICAAWQELSEDFVCSEQVKLAKRRTPQHLETRMLGWVSGIALIHYVSDDPPSEGCKKGDWDGTGM</sequence>